<comment type="pathway">
    <text evidence="2">Cell wall biogenesis; peptidoglycan biosynthesis.</text>
</comment>
<evidence type="ECO:0000256" key="12">
    <source>
        <dbReference type="ARBA" id="ARBA00023316"/>
    </source>
</evidence>
<dbReference type="STRING" id="1798373.A2154_01010"/>
<keyword evidence="6" id="KW-0132">Cell division</keyword>
<dbReference type="Gene3D" id="3.40.1190.10">
    <property type="entry name" value="Mur-like, catalytic domain"/>
    <property type="match status" value="1"/>
</dbReference>
<evidence type="ECO:0000256" key="7">
    <source>
        <dbReference type="ARBA" id="ARBA00022741"/>
    </source>
</evidence>
<keyword evidence="10" id="KW-0573">Peptidoglycan synthesis</keyword>
<comment type="caution">
    <text evidence="18">The sequence shown here is derived from an EMBL/GenBank/DDBJ whole genome shotgun (WGS) entry which is preliminary data.</text>
</comment>
<dbReference type="SUPFAM" id="SSF53244">
    <property type="entry name" value="MurD-like peptide ligases, peptide-binding domain"/>
    <property type="match status" value="1"/>
</dbReference>
<accession>A0A1F5Z8B1</accession>
<dbReference type="InterPro" id="IPR005758">
    <property type="entry name" value="UDP-N-AcMur_Ala_ligase_MurC"/>
</dbReference>
<evidence type="ECO:0000313" key="18">
    <source>
        <dbReference type="EMBL" id="OGG08544.1"/>
    </source>
</evidence>
<proteinExistence type="predicted"/>
<evidence type="ECO:0000256" key="4">
    <source>
        <dbReference type="ARBA" id="ARBA00022490"/>
    </source>
</evidence>
<dbReference type="NCBIfam" id="TIGR01082">
    <property type="entry name" value="murC"/>
    <property type="match status" value="1"/>
</dbReference>
<dbReference type="GO" id="GO:0009252">
    <property type="term" value="P:peptidoglycan biosynthetic process"/>
    <property type="evidence" value="ECO:0007669"/>
    <property type="project" value="UniProtKB-UniRule"/>
</dbReference>
<dbReference type="UniPathway" id="UPA00219"/>
<keyword evidence="7" id="KW-0547">Nucleotide-binding</keyword>
<dbReference type="AlphaFoldDB" id="A0A1F5Z8B1"/>
<dbReference type="InterPro" id="IPR036615">
    <property type="entry name" value="Mur_ligase_C_dom_sf"/>
</dbReference>
<dbReference type="SUPFAM" id="SSF53623">
    <property type="entry name" value="MurD-like peptide ligases, catalytic domain"/>
    <property type="match status" value="1"/>
</dbReference>
<dbReference type="Pfam" id="PF02875">
    <property type="entry name" value="Mur_ligase_C"/>
    <property type="match status" value="1"/>
</dbReference>
<dbReference type="SUPFAM" id="SSF51984">
    <property type="entry name" value="MurCD N-terminal domain"/>
    <property type="match status" value="1"/>
</dbReference>
<evidence type="ECO:0000313" key="19">
    <source>
        <dbReference type="Proteomes" id="UP000176854"/>
    </source>
</evidence>
<feature type="domain" description="Mur ligase C-terminal" evidence="16">
    <location>
        <begin position="317"/>
        <end position="448"/>
    </location>
</feature>
<keyword evidence="4" id="KW-0963">Cytoplasm</keyword>
<evidence type="ECO:0000256" key="2">
    <source>
        <dbReference type="ARBA" id="ARBA00004752"/>
    </source>
</evidence>
<protein>
    <recommendedName>
        <fullName evidence="3 14">UDP-N-acetylmuramate--L-alanine ligase</fullName>
        <ecNumber evidence="3 14">6.3.2.8</ecNumber>
    </recommendedName>
</protein>
<dbReference type="GO" id="GO:0071555">
    <property type="term" value="P:cell wall organization"/>
    <property type="evidence" value="ECO:0007669"/>
    <property type="project" value="UniProtKB-KW"/>
</dbReference>
<reference evidence="18 19" key="1">
    <citation type="journal article" date="2016" name="Nat. Commun.">
        <title>Thousands of microbial genomes shed light on interconnected biogeochemical processes in an aquifer system.</title>
        <authorList>
            <person name="Anantharaman K."/>
            <person name="Brown C.T."/>
            <person name="Hug L.A."/>
            <person name="Sharon I."/>
            <person name="Castelle C.J."/>
            <person name="Probst A.J."/>
            <person name="Thomas B.C."/>
            <person name="Singh A."/>
            <person name="Wilkins M.J."/>
            <person name="Karaoz U."/>
            <person name="Brodie E.L."/>
            <person name="Williams K.H."/>
            <person name="Hubbard S.S."/>
            <person name="Banfield J.F."/>
        </authorList>
    </citation>
    <scope>NUCLEOTIDE SEQUENCE [LARGE SCALE GENOMIC DNA]</scope>
</reference>
<evidence type="ECO:0000256" key="5">
    <source>
        <dbReference type="ARBA" id="ARBA00022598"/>
    </source>
</evidence>
<evidence type="ECO:0000256" key="9">
    <source>
        <dbReference type="ARBA" id="ARBA00022960"/>
    </source>
</evidence>
<evidence type="ECO:0000256" key="11">
    <source>
        <dbReference type="ARBA" id="ARBA00023306"/>
    </source>
</evidence>
<dbReference type="PANTHER" id="PTHR43445:SF3">
    <property type="entry name" value="UDP-N-ACETYLMURAMATE--L-ALANINE LIGASE"/>
    <property type="match status" value="1"/>
</dbReference>
<organism evidence="18 19">
    <name type="scientific">Candidatus Gottesmanbacteria bacterium RBG_16_43_7</name>
    <dbReference type="NCBI Taxonomy" id="1798373"/>
    <lineage>
        <taxon>Bacteria</taxon>
        <taxon>Candidatus Gottesmaniibacteriota</taxon>
    </lineage>
</organism>
<dbReference type="Gene3D" id="3.90.190.20">
    <property type="entry name" value="Mur ligase, C-terminal domain"/>
    <property type="match status" value="1"/>
</dbReference>
<evidence type="ECO:0000256" key="6">
    <source>
        <dbReference type="ARBA" id="ARBA00022618"/>
    </source>
</evidence>
<dbReference type="GO" id="GO:0005737">
    <property type="term" value="C:cytoplasm"/>
    <property type="evidence" value="ECO:0007669"/>
    <property type="project" value="UniProtKB-SubCell"/>
</dbReference>
<feature type="domain" description="Mur ligase N-terminal catalytic" evidence="15">
    <location>
        <begin position="1"/>
        <end position="100"/>
    </location>
</feature>
<keyword evidence="5 18" id="KW-0436">Ligase</keyword>
<sequence length="467" mass="51714">MGIKGVAMTALAVICAERGYQITGSDVNEVFQTDEILAKIRLQPLLGFSADNIIQHRPDAVIFTGAHGGSANIEVKTAQSLGIPVYSQAEALGMFMSGYRQLSVCGCHGKTTTTAMLAVILTTTGVPVSYSIGCGMVCGLGVPGHATNKNNLKQWFIAEADEYVTDVAAADHTPRFMWQKPEILLVTNVDWDHPDVYKNLTSVKSVFQRFAETVPIAGKIIINADDPNSDLLKKYHHRISVGLHKSADFQIRAIIYTTGLTRFNLITPQDQIISLALHVPGRHNVQNAAMAAVAANLAGVDWSDIKRGLLLFCGTKRRFEFLRQVRGIDFYDDYAHHPAEIKATISGIRLWYPKRRIITVFQPHTYSRTISLLGDFAQAFGQVTVPVIMEIYASARESDQHTISSKILTDQLLRYNKYACFAASDQAVVRILRQNTRKGDLVIFMGAGDIFRRGQEIINLYQSTYES</sequence>
<keyword evidence="12" id="KW-0961">Cell wall biogenesis/degradation</keyword>
<dbReference type="Proteomes" id="UP000176854">
    <property type="component" value="Unassembled WGS sequence"/>
</dbReference>
<feature type="domain" description="Mur ligase central" evidence="17">
    <location>
        <begin position="104"/>
        <end position="295"/>
    </location>
</feature>
<dbReference type="InterPro" id="IPR050061">
    <property type="entry name" value="MurCDEF_pg_biosynth"/>
</dbReference>
<keyword evidence="8" id="KW-0067">ATP-binding</keyword>
<dbReference type="InterPro" id="IPR036565">
    <property type="entry name" value="Mur-like_cat_sf"/>
</dbReference>
<dbReference type="GO" id="GO:0005524">
    <property type="term" value="F:ATP binding"/>
    <property type="evidence" value="ECO:0007669"/>
    <property type="project" value="UniProtKB-KW"/>
</dbReference>
<dbReference type="InterPro" id="IPR013221">
    <property type="entry name" value="Mur_ligase_cen"/>
</dbReference>
<evidence type="ECO:0000256" key="1">
    <source>
        <dbReference type="ARBA" id="ARBA00004496"/>
    </source>
</evidence>
<dbReference type="Pfam" id="PF01225">
    <property type="entry name" value="Mur_ligase"/>
    <property type="match status" value="1"/>
</dbReference>
<comment type="subcellular location">
    <subcellularLocation>
        <location evidence="1">Cytoplasm</location>
    </subcellularLocation>
</comment>
<evidence type="ECO:0000256" key="13">
    <source>
        <dbReference type="ARBA" id="ARBA00047833"/>
    </source>
</evidence>
<dbReference type="EC" id="6.3.2.8" evidence="3 14"/>
<dbReference type="EMBL" id="MFJC01000063">
    <property type="protein sequence ID" value="OGG08544.1"/>
    <property type="molecule type" value="Genomic_DNA"/>
</dbReference>
<keyword evidence="9" id="KW-0133">Cell shape</keyword>
<keyword evidence="11" id="KW-0131">Cell cycle</keyword>
<evidence type="ECO:0000259" key="15">
    <source>
        <dbReference type="Pfam" id="PF01225"/>
    </source>
</evidence>
<evidence type="ECO:0000256" key="14">
    <source>
        <dbReference type="NCBIfam" id="TIGR01082"/>
    </source>
</evidence>
<dbReference type="GO" id="GO:0008360">
    <property type="term" value="P:regulation of cell shape"/>
    <property type="evidence" value="ECO:0007669"/>
    <property type="project" value="UniProtKB-KW"/>
</dbReference>
<evidence type="ECO:0000256" key="3">
    <source>
        <dbReference type="ARBA" id="ARBA00012211"/>
    </source>
</evidence>
<evidence type="ECO:0000256" key="8">
    <source>
        <dbReference type="ARBA" id="ARBA00022840"/>
    </source>
</evidence>
<name>A0A1F5Z8B1_9BACT</name>
<evidence type="ECO:0000256" key="10">
    <source>
        <dbReference type="ARBA" id="ARBA00022984"/>
    </source>
</evidence>
<gene>
    <name evidence="18" type="ORF">A2154_01010</name>
</gene>
<dbReference type="Gene3D" id="3.40.50.720">
    <property type="entry name" value="NAD(P)-binding Rossmann-like Domain"/>
    <property type="match status" value="1"/>
</dbReference>
<evidence type="ECO:0000259" key="16">
    <source>
        <dbReference type="Pfam" id="PF02875"/>
    </source>
</evidence>
<dbReference type="GO" id="GO:0008763">
    <property type="term" value="F:UDP-N-acetylmuramate-L-alanine ligase activity"/>
    <property type="evidence" value="ECO:0007669"/>
    <property type="project" value="UniProtKB-UniRule"/>
</dbReference>
<dbReference type="PANTHER" id="PTHR43445">
    <property type="entry name" value="UDP-N-ACETYLMURAMATE--L-ALANINE LIGASE-RELATED"/>
    <property type="match status" value="1"/>
</dbReference>
<dbReference type="GO" id="GO:0051301">
    <property type="term" value="P:cell division"/>
    <property type="evidence" value="ECO:0007669"/>
    <property type="project" value="UniProtKB-KW"/>
</dbReference>
<comment type="catalytic activity">
    <reaction evidence="13">
        <text>UDP-N-acetyl-alpha-D-muramate + L-alanine + ATP = UDP-N-acetyl-alpha-D-muramoyl-L-alanine + ADP + phosphate + H(+)</text>
        <dbReference type="Rhea" id="RHEA:23372"/>
        <dbReference type="ChEBI" id="CHEBI:15378"/>
        <dbReference type="ChEBI" id="CHEBI:30616"/>
        <dbReference type="ChEBI" id="CHEBI:43474"/>
        <dbReference type="ChEBI" id="CHEBI:57972"/>
        <dbReference type="ChEBI" id="CHEBI:70757"/>
        <dbReference type="ChEBI" id="CHEBI:83898"/>
        <dbReference type="ChEBI" id="CHEBI:456216"/>
        <dbReference type="EC" id="6.3.2.8"/>
    </reaction>
</comment>
<evidence type="ECO:0000259" key="17">
    <source>
        <dbReference type="Pfam" id="PF08245"/>
    </source>
</evidence>
<dbReference type="InterPro" id="IPR004101">
    <property type="entry name" value="Mur_ligase_C"/>
</dbReference>
<dbReference type="InterPro" id="IPR000713">
    <property type="entry name" value="Mur_ligase_N"/>
</dbReference>
<dbReference type="Pfam" id="PF08245">
    <property type="entry name" value="Mur_ligase_M"/>
    <property type="match status" value="1"/>
</dbReference>